<reference evidence="11 12" key="1">
    <citation type="journal article" date="2013" name="BMC Genomics">
        <title>The genome and transcriptome of the pine saprophyte Ophiostoma piceae, and a comparison with the bark beetle-associated pine pathogen Grosmannia clavigera.</title>
        <authorList>
            <person name="Haridas S."/>
            <person name="Wang Y."/>
            <person name="Lim L."/>
            <person name="Massoumi Alamouti S."/>
            <person name="Jackman S."/>
            <person name="Docking R."/>
            <person name="Robertson G."/>
            <person name="Birol I."/>
            <person name="Bohlmann J."/>
            <person name="Breuil C."/>
        </authorList>
    </citation>
    <scope>NUCLEOTIDE SEQUENCE [LARGE SCALE GENOMIC DNA]</scope>
    <source>
        <strain evidence="11 12">UAMH 11346</strain>
    </source>
</reference>
<dbReference type="SMART" id="SM00220">
    <property type="entry name" value="S_TKc"/>
    <property type="match status" value="1"/>
</dbReference>
<gene>
    <name evidence="11" type="ORF">F503_02212</name>
</gene>
<evidence type="ECO:0000256" key="6">
    <source>
        <dbReference type="ARBA" id="ARBA00022840"/>
    </source>
</evidence>
<keyword evidence="6" id="KW-0067">ATP-binding</keyword>
<dbReference type="SUPFAM" id="SSF56112">
    <property type="entry name" value="Protein kinase-like (PK-like)"/>
    <property type="match status" value="1"/>
</dbReference>
<dbReference type="PROSITE" id="PS50011">
    <property type="entry name" value="PROTEIN_KINASE_DOM"/>
    <property type="match status" value="1"/>
</dbReference>
<evidence type="ECO:0000256" key="2">
    <source>
        <dbReference type="ARBA" id="ARBA00022527"/>
    </source>
</evidence>
<keyword evidence="2" id="KW-0723">Serine/threonine-protein kinase</keyword>
<dbReference type="GO" id="GO:0005524">
    <property type="term" value="F:ATP binding"/>
    <property type="evidence" value="ECO:0007669"/>
    <property type="project" value="UniProtKB-KW"/>
</dbReference>
<evidence type="ECO:0000256" key="1">
    <source>
        <dbReference type="ARBA" id="ARBA00012513"/>
    </source>
</evidence>
<dbReference type="PROSITE" id="PS00108">
    <property type="entry name" value="PROTEIN_KINASE_ST"/>
    <property type="match status" value="1"/>
</dbReference>
<sequence length="564" mass="63671">MEGDYQIVALLPDSGTISDMSKHQNVLRYPPNMSLTSEDCVQFPWNYERKYSEGFLIGASNLCDLVIPNEPEVPDFQGLITFNSYYQLIYRDISSSNDGNGTCVTFNNSGSVFRNGFTWILSQTDYIVGENPVIVICISSTLKFKVYIPPPTDNFAANVGSFLSVVGTNDGDVRFENLSLSDDAGSSPLCITKQLGHGLYGNVERRYDVSTGYYTARKTPRTTTRYKDLDTQRSRYWKRELEMQNLIKQFGAGVPNADDYSLYIVQFLYGELTPNPYIELEFVPCGTLHEQHAILKLDDIEIPCVLEQALKGLAFLHDPVLDCIAHRDIKPENILVHSRGLDPELPIHIKLADFGLSKNKDLATSDIGTKKYMAAEVQSSKHQYDASIDIWAVGVLVYELKYGYPTDPNISKQKILCHNIVSAMTKRCRRSGYSEGLAGFVSRYMVLIDPTQRQTARHCLQLFYDHDRLQVSSPVPTSPSYSYRHPAIEEEASYASSSRSYQPLPDIPSVASVSRHHYTSSPRYEAGESSRPLDERIDNEGSSYQQQSRNDSSRSERSHRHGRR</sequence>
<dbReference type="OrthoDB" id="10252171at2759"/>
<evidence type="ECO:0000313" key="11">
    <source>
        <dbReference type="EMBL" id="EPE05473.1"/>
    </source>
</evidence>
<dbReference type="STRING" id="1262450.S3CGQ1"/>
<dbReference type="PANTHER" id="PTHR24361">
    <property type="entry name" value="MITOGEN-ACTIVATED KINASE KINASE KINASE"/>
    <property type="match status" value="1"/>
</dbReference>
<evidence type="ECO:0000259" key="10">
    <source>
        <dbReference type="PROSITE" id="PS50011"/>
    </source>
</evidence>
<dbReference type="Pfam" id="PF00069">
    <property type="entry name" value="Pkinase"/>
    <property type="match status" value="1"/>
</dbReference>
<evidence type="ECO:0000313" key="12">
    <source>
        <dbReference type="Proteomes" id="UP000016923"/>
    </source>
</evidence>
<dbReference type="InterPro" id="IPR008271">
    <property type="entry name" value="Ser/Thr_kinase_AS"/>
</dbReference>
<evidence type="ECO:0000256" key="5">
    <source>
        <dbReference type="ARBA" id="ARBA00022777"/>
    </source>
</evidence>
<dbReference type="EC" id="2.7.11.1" evidence="1"/>
<dbReference type="Proteomes" id="UP000016923">
    <property type="component" value="Unassembled WGS sequence"/>
</dbReference>
<keyword evidence="5 11" id="KW-0418">Kinase</keyword>
<keyword evidence="3" id="KW-0808">Transferase</keyword>
<keyword evidence="12" id="KW-1185">Reference proteome</keyword>
<dbReference type="PANTHER" id="PTHR24361:SF433">
    <property type="entry name" value="PROTEIN KINASE DOMAIN-CONTAINING PROTEIN"/>
    <property type="match status" value="1"/>
</dbReference>
<dbReference type="GO" id="GO:0004674">
    <property type="term" value="F:protein serine/threonine kinase activity"/>
    <property type="evidence" value="ECO:0007669"/>
    <property type="project" value="UniProtKB-KW"/>
</dbReference>
<proteinExistence type="predicted"/>
<name>S3CGQ1_OPHP1</name>
<evidence type="ECO:0000256" key="8">
    <source>
        <dbReference type="ARBA" id="ARBA00048679"/>
    </source>
</evidence>
<dbReference type="InterPro" id="IPR000719">
    <property type="entry name" value="Prot_kinase_dom"/>
</dbReference>
<dbReference type="InterPro" id="IPR011009">
    <property type="entry name" value="Kinase-like_dom_sf"/>
</dbReference>
<comment type="catalytic activity">
    <reaction evidence="7">
        <text>L-threonyl-[protein] + ATP = O-phospho-L-threonyl-[protein] + ADP + H(+)</text>
        <dbReference type="Rhea" id="RHEA:46608"/>
        <dbReference type="Rhea" id="RHEA-COMP:11060"/>
        <dbReference type="Rhea" id="RHEA-COMP:11605"/>
        <dbReference type="ChEBI" id="CHEBI:15378"/>
        <dbReference type="ChEBI" id="CHEBI:30013"/>
        <dbReference type="ChEBI" id="CHEBI:30616"/>
        <dbReference type="ChEBI" id="CHEBI:61977"/>
        <dbReference type="ChEBI" id="CHEBI:456216"/>
        <dbReference type="EC" id="2.7.11.1"/>
    </reaction>
</comment>
<dbReference type="eggNOG" id="KOG0583">
    <property type="taxonomic scope" value="Eukaryota"/>
</dbReference>
<dbReference type="EMBL" id="KE148156">
    <property type="protein sequence ID" value="EPE05473.1"/>
    <property type="molecule type" value="Genomic_DNA"/>
</dbReference>
<keyword evidence="4" id="KW-0547">Nucleotide-binding</keyword>
<accession>S3CGQ1</accession>
<feature type="region of interest" description="Disordered" evidence="9">
    <location>
        <begin position="494"/>
        <end position="564"/>
    </location>
</feature>
<evidence type="ECO:0000256" key="9">
    <source>
        <dbReference type="SAM" id="MobiDB-lite"/>
    </source>
</evidence>
<dbReference type="AlphaFoldDB" id="S3CGQ1"/>
<dbReference type="OMA" id="MHEANIV"/>
<feature type="compositionally biased region" description="Basic and acidic residues" evidence="9">
    <location>
        <begin position="525"/>
        <end position="539"/>
    </location>
</feature>
<evidence type="ECO:0000256" key="3">
    <source>
        <dbReference type="ARBA" id="ARBA00022679"/>
    </source>
</evidence>
<organism evidence="11 12">
    <name type="scientific">Ophiostoma piceae (strain UAMH 11346)</name>
    <name type="common">Sap stain fungus</name>
    <dbReference type="NCBI Taxonomy" id="1262450"/>
    <lineage>
        <taxon>Eukaryota</taxon>
        <taxon>Fungi</taxon>
        <taxon>Dikarya</taxon>
        <taxon>Ascomycota</taxon>
        <taxon>Pezizomycotina</taxon>
        <taxon>Sordariomycetes</taxon>
        <taxon>Sordariomycetidae</taxon>
        <taxon>Ophiostomatales</taxon>
        <taxon>Ophiostomataceae</taxon>
        <taxon>Ophiostoma</taxon>
    </lineage>
</organism>
<feature type="domain" description="Protein kinase" evidence="10">
    <location>
        <begin position="189"/>
        <end position="469"/>
    </location>
</feature>
<dbReference type="HOGENOM" id="CLU_483200_0_0_1"/>
<comment type="catalytic activity">
    <reaction evidence="8">
        <text>L-seryl-[protein] + ATP = O-phospho-L-seryl-[protein] + ADP + H(+)</text>
        <dbReference type="Rhea" id="RHEA:17989"/>
        <dbReference type="Rhea" id="RHEA-COMP:9863"/>
        <dbReference type="Rhea" id="RHEA-COMP:11604"/>
        <dbReference type="ChEBI" id="CHEBI:15378"/>
        <dbReference type="ChEBI" id="CHEBI:29999"/>
        <dbReference type="ChEBI" id="CHEBI:30616"/>
        <dbReference type="ChEBI" id="CHEBI:83421"/>
        <dbReference type="ChEBI" id="CHEBI:456216"/>
        <dbReference type="EC" id="2.7.11.1"/>
    </reaction>
</comment>
<dbReference type="InterPro" id="IPR053235">
    <property type="entry name" value="Ser_Thr_kinase"/>
</dbReference>
<dbReference type="VEuPathDB" id="FungiDB:F503_02212"/>
<dbReference type="Gene3D" id="1.10.510.10">
    <property type="entry name" value="Transferase(Phosphotransferase) domain 1"/>
    <property type="match status" value="1"/>
</dbReference>
<protein>
    <recommendedName>
        <fullName evidence="1">non-specific serine/threonine protein kinase</fullName>
        <ecNumber evidence="1">2.7.11.1</ecNumber>
    </recommendedName>
</protein>
<dbReference type="GO" id="GO:0005737">
    <property type="term" value="C:cytoplasm"/>
    <property type="evidence" value="ECO:0007669"/>
    <property type="project" value="TreeGrafter"/>
</dbReference>
<evidence type="ECO:0000256" key="7">
    <source>
        <dbReference type="ARBA" id="ARBA00047899"/>
    </source>
</evidence>
<evidence type="ECO:0000256" key="4">
    <source>
        <dbReference type="ARBA" id="ARBA00022741"/>
    </source>
</evidence>